<dbReference type="InterPro" id="IPR036291">
    <property type="entry name" value="NAD(P)-bd_dom_sf"/>
</dbReference>
<accession>A0A2M6UAB6</accession>
<organism evidence="3 4">
    <name type="scientific">Bradyrhizobium nitroreducens</name>
    <dbReference type="NCBI Taxonomy" id="709803"/>
    <lineage>
        <taxon>Bacteria</taxon>
        <taxon>Pseudomonadati</taxon>
        <taxon>Pseudomonadota</taxon>
        <taxon>Alphaproteobacteria</taxon>
        <taxon>Hyphomicrobiales</taxon>
        <taxon>Nitrobacteraceae</taxon>
        <taxon>Bradyrhizobium</taxon>
    </lineage>
</organism>
<dbReference type="PRINTS" id="PR00080">
    <property type="entry name" value="SDRFAMILY"/>
</dbReference>
<dbReference type="PROSITE" id="PS00061">
    <property type="entry name" value="ADH_SHORT"/>
    <property type="match status" value="1"/>
</dbReference>
<dbReference type="FunFam" id="3.40.50.720:FF:000084">
    <property type="entry name" value="Short-chain dehydrogenase reductase"/>
    <property type="match status" value="1"/>
</dbReference>
<comment type="similarity">
    <text evidence="1 2">Belongs to the short-chain dehydrogenases/reductases (SDR) family.</text>
</comment>
<reference evidence="3 4" key="1">
    <citation type="submission" date="2015-06" db="EMBL/GenBank/DDBJ databases">
        <title>Comparative genome analysis of nirS-carrying Bradyrhizobium sp. strains.</title>
        <authorList>
            <person name="Ishii S."/>
            <person name="Jang J."/>
            <person name="Nishizawa T."/>
            <person name="Senoo K."/>
        </authorList>
    </citation>
    <scope>NUCLEOTIDE SEQUENCE [LARGE SCALE GENOMIC DNA]</scope>
    <source>
        <strain evidence="3 4">TSA1</strain>
    </source>
</reference>
<sequence>MATHDGTRILAGRIALVTGAGRGLGRAFAEKLAALGADVAIHGMRENGPAEYGEGTTLTAVAAEIGQQFGVRSQRVLGDLTKGEDIARVIAETESALGPIDILVHNAGGDIAATGGKPDPNDAVHIKEADVRAVLERNLLSTILTCQAVAKGMMERRAGRIVTLGSVAAFKGRTQGSIYAVSKAGVTHYTRCLADQLRPYDIAVNCIAPGDTRTGRFLGTRAVDPGRMVETGTLDRIATVDEVARVVELFAGPMGAFVSGQVLRIDGGGQCWPG</sequence>
<dbReference type="PANTHER" id="PTHR42760">
    <property type="entry name" value="SHORT-CHAIN DEHYDROGENASES/REDUCTASES FAMILY MEMBER"/>
    <property type="match status" value="1"/>
</dbReference>
<dbReference type="SUPFAM" id="SSF51735">
    <property type="entry name" value="NAD(P)-binding Rossmann-fold domains"/>
    <property type="match status" value="1"/>
</dbReference>
<evidence type="ECO:0000313" key="3">
    <source>
        <dbReference type="EMBL" id="PIT01525.1"/>
    </source>
</evidence>
<dbReference type="CDD" id="cd05233">
    <property type="entry name" value="SDR_c"/>
    <property type="match status" value="1"/>
</dbReference>
<evidence type="ECO:0000256" key="2">
    <source>
        <dbReference type="RuleBase" id="RU000363"/>
    </source>
</evidence>
<dbReference type="RefSeq" id="WP_100176744.1">
    <property type="nucleotide sequence ID" value="NZ_LFJC01000003.1"/>
</dbReference>
<name>A0A2M6UAB6_9BRAD</name>
<keyword evidence="4" id="KW-1185">Reference proteome</keyword>
<dbReference type="Proteomes" id="UP000228930">
    <property type="component" value="Unassembled WGS sequence"/>
</dbReference>
<dbReference type="GO" id="GO:0016616">
    <property type="term" value="F:oxidoreductase activity, acting on the CH-OH group of donors, NAD or NADP as acceptor"/>
    <property type="evidence" value="ECO:0007669"/>
    <property type="project" value="TreeGrafter"/>
</dbReference>
<dbReference type="PRINTS" id="PR00081">
    <property type="entry name" value="GDHRDH"/>
</dbReference>
<dbReference type="Gene3D" id="3.40.50.720">
    <property type="entry name" value="NAD(P)-binding Rossmann-like Domain"/>
    <property type="match status" value="1"/>
</dbReference>
<dbReference type="PANTHER" id="PTHR42760:SF78">
    <property type="entry name" value="3-OXOACYL-[ACYL-CARRIER-PROTEIN] REDUCTASE [NADH]"/>
    <property type="match status" value="1"/>
</dbReference>
<dbReference type="InterPro" id="IPR002347">
    <property type="entry name" value="SDR_fam"/>
</dbReference>
<protein>
    <submittedName>
        <fullName evidence="3">3-oxoacyl-ACP reductase</fullName>
    </submittedName>
</protein>
<proteinExistence type="inferred from homology"/>
<dbReference type="EMBL" id="LFJC01000003">
    <property type="protein sequence ID" value="PIT01525.1"/>
    <property type="molecule type" value="Genomic_DNA"/>
</dbReference>
<evidence type="ECO:0000256" key="1">
    <source>
        <dbReference type="ARBA" id="ARBA00006484"/>
    </source>
</evidence>
<comment type="caution">
    <text evidence="3">The sequence shown here is derived from an EMBL/GenBank/DDBJ whole genome shotgun (WGS) entry which is preliminary data.</text>
</comment>
<dbReference type="InterPro" id="IPR020904">
    <property type="entry name" value="Sc_DH/Rdtase_CS"/>
</dbReference>
<dbReference type="Pfam" id="PF00106">
    <property type="entry name" value="adh_short"/>
    <property type="match status" value="1"/>
</dbReference>
<evidence type="ECO:0000313" key="4">
    <source>
        <dbReference type="Proteomes" id="UP000228930"/>
    </source>
</evidence>
<gene>
    <name evidence="3" type="ORF">TSA1_12680</name>
</gene>
<dbReference type="AlphaFoldDB" id="A0A2M6UAB6"/>